<feature type="domain" description="ARMC9 CTLH-like" evidence="6">
    <location>
        <begin position="46"/>
        <end position="165"/>
    </location>
</feature>
<evidence type="ECO:0000313" key="7">
    <source>
        <dbReference type="EMBL" id="KAK4470737.1"/>
    </source>
</evidence>
<dbReference type="PANTHER" id="PTHR13083:SF3">
    <property type="entry name" value="WD REPEAT-CONTAINING PROTEIN 91"/>
    <property type="match status" value="1"/>
</dbReference>
<reference evidence="7" key="2">
    <citation type="journal article" date="2023" name="Infect Dis Poverty">
        <title>Chromosome-scale genome of the human blood fluke Schistosoma mekongi and its implications for public health.</title>
        <authorList>
            <person name="Zhou M."/>
            <person name="Xu L."/>
            <person name="Xu D."/>
            <person name="Chen W."/>
            <person name="Khan J."/>
            <person name="Hu Y."/>
            <person name="Huang H."/>
            <person name="Wei H."/>
            <person name="Zhang Y."/>
            <person name="Chusongsang P."/>
            <person name="Tanasarnprasert K."/>
            <person name="Hu X."/>
            <person name="Limpanont Y."/>
            <person name="Lv Z."/>
        </authorList>
    </citation>
    <scope>NUCLEOTIDE SEQUENCE</scope>
    <source>
        <strain evidence="7">LV_2022a</strain>
    </source>
</reference>
<evidence type="ECO:0000259" key="6">
    <source>
        <dbReference type="Pfam" id="PF23138"/>
    </source>
</evidence>
<name>A0AAE1ZCG9_SCHME</name>
<proteinExistence type="inferred from homology"/>
<dbReference type="InterPro" id="IPR056327">
    <property type="entry name" value="ARMC9_CTLH-like_dom"/>
</dbReference>
<gene>
    <name evidence="7" type="ORF">MN116_006262</name>
</gene>
<comment type="similarity">
    <text evidence="3">Belongs to the WD repeat WDR91 family.</text>
</comment>
<comment type="caution">
    <text evidence="7">The sequence shown here is derived from an EMBL/GenBank/DDBJ whole genome shotgun (WGS) entry which is preliminary data.</text>
</comment>
<dbReference type="GO" id="GO:0051898">
    <property type="term" value="P:negative regulation of phosphatidylinositol 3-kinase/protein kinase B signal transduction"/>
    <property type="evidence" value="ECO:0007669"/>
    <property type="project" value="InterPro"/>
</dbReference>
<dbReference type="GO" id="GO:0141039">
    <property type="term" value="F:phosphatidylinositol 3-kinase inhibitor activity"/>
    <property type="evidence" value="ECO:0007669"/>
    <property type="project" value="InterPro"/>
</dbReference>
<feature type="region of interest" description="Disordered" evidence="5">
    <location>
        <begin position="185"/>
        <end position="204"/>
    </location>
</feature>
<dbReference type="Proteomes" id="UP001292079">
    <property type="component" value="Unassembled WGS sequence"/>
</dbReference>
<evidence type="ECO:0000256" key="2">
    <source>
        <dbReference type="ARBA" id="ARBA00004603"/>
    </source>
</evidence>
<dbReference type="PROSITE" id="PS50896">
    <property type="entry name" value="LISH"/>
    <property type="match status" value="1"/>
</dbReference>
<dbReference type="GO" id="GO:0031901">
    <property type="term" value="C:early endosome membrane"/>
    <property type="evidence" value="ECO:0007669"/>
    <property type="project" value="TreeGrafter"/>
</dbReference>
<accession>A0AAE1ZCG9</accession>
<dbReference type="InterPro" id="IPR039724">
    <property type="entry name" value="WDR91"/>
</dbReference>
<evidence type="ECO:0000313" key="8">
    <source>
        <dbReference type="Proteomes" id="UP001292079"/>
    </source>
</evidence>
<reference evidence="7" key="1">
    <citation type="submission" date="2022-04" db="EMBL/GenBank/DDBJ databases">
        <authorList>
            <person name="Xu L."/>
            <person name="Lv Z."/>
        </authorList>
    </citation>
    <scope>NUCLEOTIDE SEQUENCE</scope>
    <source>
        <strain evidence="7">LV_2022a</strain>
    </source>
</reference>
<dbReference type="Pfam" id="PF23138">
    <property type="entry name" value="CTLH_Armc9"/>
    <property type="match status" value="1"/>
</dbReference>
<organism evidence="7 8">
    <name type="scientific">Schistosoma mekongi</name>
    <name type="common">Parasitic worm</name>
    <dbReference type="NCBI Taxonomy" id="38744"/>
    <lineage>
        <taxon>Eukaryota</taxon>
        <taxon>Metazoa</taxon>
        <taxon>Spiralia</taxon>
        <taxon>Lophotrochozoa</taxon>
        <taxon>Platyhelminthes</taxon>
        <taxon>Trematoda</taxon>
        <taxon>Digenea</taxon>
        <taxon>Strigeidida</taxon>
        <taxon>Schistosomatoidea</taxon>
        <taxon>Schistosomatidae</taxon>
        <taxon>Schistosoma</taxon>
    </lineage>
</organism>
<comment type="subcellular location">
    <subcellularLocation>
        <location evidence="1">Early endosome</location>
    </subcellularLocation>
    <subcellularLocation>
        <location evidence="2">Late endosome</location>
    </subcellularLocation>
</comment>
<evidence type="ECO:0000256" key="5">
    <source>
        <dbReference type="SAM" id="MobiDB-lite"/>
    </source>
</evidence>
<keyword evidence="8" id="KW-1185">Reference proteome</keyword>
<dbReference type="AlphaFoldDB" id="A0AAE1ZCG9"/>
<sequence>MQDKVCERFVRRYLLSKNFKDTLNAFETECSREKSRGKFQPLDIVDQLQEAIYDSNLNQLINQWKFLENTLFHRLSSDKQLAANELKVHVFRTYLVQAKIKRRQAKMTEFFELLSPLFSFGREEWKSWCALPYVVDPKMHPEFFMYFTKSWMDVLILSLTNFLCLINYSESNESRILFETEFPSRRNKSNSNEKTSTSGNQLPFGELLDDFNELGTIRTYSKLA</sequence>
<dbReference type="GO" id="GO:0045022">
    <property type="term" value="P:early endosome to late endosome transport"/>
    <property type="evidence" value="ECO:0007669"/>
    <property type="project" value="InterPro"/>
</dbReference>
<evidence type="ECO:0000256" key="4">
    <source>
        <dbReference type="ARBA" id="ARBA00022753"/>
    </source>
</evidence>
<dbReference type="GO" id="GO:0031902">
    <property type="term" value="C:late endosome membrane"/>
    <property type="evidence" value="ECO:0007669"/>
    <property type="project" value="TreeGrafter"/>
</dbReference>
<dbReference type="EMBL" id="JALJAT010000004">
    <property type="protein sequence ID" value="KAK4470737.1"/>
    <property type="molecule type" value="Genomic_DNA"/>
</dbReference>
<feature type="compositionally biased region" description="Low complexity" evidence="5">
    <location>
        <begin position="189"/>
        <end position="198"/>
    </location>
</feature>
<evidence type="ECO:0000256" key="1">
    <source>
        <dbReference type="ARBA" id="ARBA00004412"/>
    </source>
</evidence>
<protein>
    <recommendedName>
        <fullName evidence="6">ARMC9 CTLH-like domain-containing protein</fullName>
    </recommendedName>
</protein>
<dbReference type="InterPro" id="IPR006594">
    <property type="entry name" value="LisH"/>
</dbReference>
<keyword evidence="4" id="KW-0967">Endosome</keyword>
<evidence type="ECO:0000256" key="3">
    <source>
        <dbReference type="ARBA" id="ARBA00006128"/>
    </source>
</evidence>
<dbReference type="PANTHER" id="PTHR13083">
    <property type="entry name" value="WD REPEAT-CONTAINING PROTEIN 91"/>
    <property type="match status" value="1"/>
</dbReference>